<evidence type="ECO:0000256" key="1">
    <source>
        <dbReference type="SAM" id="MobiDB-lite"/>
    </source>
</evidence>
<protein>
    <submittedName>
        <fullName evidence="2">Uncharacterized protein</fullName>
    </submittedName>
</protein>
<feature type="region of interest" description="Disordered" evidence="1">
    <location>
        <begin position="1"/>
        <end position="30"/>
    </location>
</feature>
<name>A0A834TUU1_9FABA</name>
<keyword evidence="3" id="KW-1185">Reference proteome</keyword>
<feature type="compositionally biased region" description="Basic and acidic residues" evidence="1">
    <location>
        <begin position="1"/>
        <end position="19"/>
    </location>
</feature>
<comment type="caution">
    <text evidence="2">The sequence shown here is derived from an EMBL/GenBank/DDBJ whole genome shotgun (WGS) entry which is preliminary data.</text>
</comment>
<dbReference type="EMBL" id="JAAIUW010000006">
    <property type="protein sequence ID" value="KAF7828692.1"/>
    <property type="molecule type" value="Genomic_DNA"/>
</dbReference>
<evidence type="ECO:0000313" key="3">
    <source>
        <dbReference type="Proteomes" id="UP000634136"/>
    </source>
</evidence>
<reference evidence="2" key="1">
    <citation type="submission" date="2020-09" db="EMBL/GenBank/DDBJ databases">
        <title>Genome-Enabled Discovery of Anthraquinone Biosynthesis in Senna tora.</title>
        <authorList>
            <person name="Kang S.-H."/>
            <person name="Pandey R.P."/>
            <person name="Lee C.-M."/>
            <person name="Sim J.-S."/>
            <person name="Jeong J.-T."/>
            <person name="Choi B.-S."/>
            <person name="Jung M."/>
            <person name="Ginzburg D."/>
            <person name="Zhao K."/>
            <person name="Won S.Y."/>
            <person name="Oh T.-J."/>
            <person name="Yu Y."/>
            <person name="Kim N.-H."/>
            <person name="Lee O.R."/>
            <person name="Lee T.-H."/>
            <person name="Bashyal P."/>
            <person name="Kim T.-S."/>
            <person name="Lee W.-H."/>
            <person name="Kawkins C."/>
            <person name="Kim C.-K."/>
            <person name="Kim J.S."/>
            <person name="Ahn B.O."/>
            <person name="Rhee S.Y."/>
            <person name="Sohng J.K."/>
        </authorList>
    </citation>
    <scope>NUCLEOTIDE SEQUENCE</scope>
    <source>
        <tissue evidence="2">Leaf</tissue>
    </source>
</reference>
<proteinExistence type="predicted"/>
<evidence type="ECO:0000313" key="2">
    <source>
        <dbReference type="EMBL" id="KAF7828692.1"/>
    </source>
</evidence>
<dbReference type="AlphaFoldDB" id="A0A834TUU1"/>
<sequence length="30" mass="3391">MDGVENRKEGFEKNDEKVKKGGCGIDKLEH</sequence>
<gene>
    <name evidence="2" type="ORF">G2W53_019856</name>
</gene>
<dbReference type="Proteomes" id="UP000634136">
    <property type="component" value="Unassembled WGS sequence"/>
</dbReference>
<organism evidence="2 3">
    <name type="scientific">Senna tora</name>
    <dbReference type="NCBI Taxonomy" id="362788"/>
    <lineage>
        <taxon>Eukaryota</taxon>
        <taxon>Viridiplantae</taxon>
        <taxon>Streptophyta</taxon>
        <taxon>Embryophyta</taxon>
        <taxon>Tracheophyta</taxon>
        <taxon>Spermatophyta</taxon>
        <taxon>Magnoliopsida</taxon>
        <taxon>eudicotyledons</taxon>
        <taxon>Gunneridae</taxon>
        <taxon>Pentapetalae</taxon>
        <taxon>rosids</taxon>
        <taxon>fabids</taxon>
        <taxon>Fabales</taxon>
        <taxon>Fabaceae</taxon>
        <taxon>Caesalpinioideae</taxon>
        <taxon>Cassia clade</taxon>
        <taxon>Senna</taxon>
    </lineage>
</organism>
<accession>A0A834TUU1</accession>